<name>A0A917UI49_9ACTN</name>
<comment type="caution">
    <text evidence="3">The sequence shown here is derived from an EMBL/GenBank/DDBJ whole genome shotgun (WGS) entry which is preliminary data.</text>
</comment>
<reference evidence="3" key="2">
    <citation type="submission" date="2020-09" db="EMBL/GenBank/DDBJ databases">
        <authorList>
            <person name="Sun Q."/>
            <person name="Ohkuma M."/>
        </authorList>
    </citation>
    <scope>NUCLEOTIDE SEQUENCE</scope>
    <source>
        <strain evidence="3">JCM 19831</strain>
    </source>
</reference>
<dbReference type="Proteomes" id="UP000642070">
    <property type="component" value="Unassembled WGS sequence"/>
</dbReference>
<keyword evidence="2" id="KW-0812">Transmembrane</keyword>
<keyword evidence="2" id="KW-1133">Transmembrane helix</keyword>
<dbReference type="AlphaFoldDB" id="A0A917UI49"/>
<feature type="transmembrane region" description="Helical" evidence="2">
    <location>
        <begin position="268"/>
        <end position="288"/>
    </location>
</feature>
<keyword evidence="4" id="KW-1185">Reference proteome</keyword>
<feature type="compositionally biased region" description="Polar residues" evidence="1">
    <location>
        <begin position="1"/>
        <end position="10"/>
    </location>
</feature>
<keyword evidence="2" id="KW-0472">Membrane</keyword>
<evidence type="ECO:0000313" key="3">
    <source>
        <dbReference type="EMBL" id="GGM87944.1"/>
    </source>
</evidence>
<protein>
    <submittedName>
        <fullName evidence="3">Uncharacterized protein</fullName>
    </submittedName>
</protein>
<feature type="region of interest" description="Disordered" evidence="1">
    <location>
        <begin position="120"/>
        <end position="140"/>
    </location>
</feature>
<organism evidence="3 4">
    <name type="scientific">Dactylosporangium sucinum</name>
    <dbReference type="NCBI Taxonomy" id="1424081"/>
    <lineage>
        <taxon>Bacteria</taxon>
        <taxon>Bacillati</taxon>
        <taxon>Actinomycetota</taxon>
        <taxon>Actinomycetes</taxon>
        <taxon>Micromonosporales</taxon>
        <taxon>Micromonosporaceae</taxon>
        <taxon>Dactylosporangium</taxon>
    </lineage>
</organism>
<sequence length="290" mass="30692">MENVSDQPSQRPWPAPSPDAGWWRGEAAGIPPAPSTTTIPDALAADPEPELTLDAAPVARIQAPAPKPDDFPLWPSTMTVAVAVPDDPTVEAAHLAGAMAVRDQLAGRAEQWPTPAMRAMRPSRVAPQKPGRPAKRPRHPATGLASMLLLALLTGFFAWTSAEPFWLDMGHQVRGTATVTACEGKGVLRRCQVALQGEETQRWLVGVDRAPGASVAARMVPDGRIAYAGAPSGLRVRWTVGLGLVLLCGLALSWLTGAWRLGRLRTRLGAWALTTAAPLVLAAGIVLASY</sequence>
<feature type="transmembrane region" description="Helical" evidence="2">
    <location>
        <begin position="236"/>
        <end position="256"/>
    </location>
</feature>
<reference evidence="3" key="1">
    <citation type="journal article" date="2014" name="Int. J. Syst. Evol. Microbiol.">
        <title>Complete genome sequence of Corynebacterium casei LMG S-19264T (=DSM 44701T), isolated from a smear-ripened cheese.</title>
        <authorList>
            <consortium name="US DOE Joint Genome Institute (JGI-PGF)"/>
            <person name="Walter F."/>
            <person name="Albersmeier A."/>
            <person name="Kalinowski J."/>
            <person name="Ruckert C."/>
        </authorList>
    </citation>
    <scope>NUCLEOTIDE SEQUENCE</scope>
    <source>
        <strain evidence="3">JCM 19831</strain>
    </source>
</reference>
<gene>
    <name evidence="3" type="ORF">GCM10007977_107330</name>
</gene>
<accession>A0A917UI49</accession>
<feature type="transmembrane region" description="Helical" evidence="2">
    <location>
        <begin position="141"/>
        <end position="159"/>
    </location>
</feature>
<feature type="region of interest" description="Disordered" evidence="1">
    <location>
        <begin position="1"/>
        <end position="43"/>
    </location>
</feature>
<evidence type="ECO:0000313" key="4">
    <source>
        <dbReference type="Proteomes" id="UP000642070"/>
    </source>
</evidence>
<proteinExistence type="predicted"/>
<evidence type="ECO:0000256" key="2">
    <source>
        <dbReference type="SAM" id="Phobius"/>
    </source>
</evidence>
<dbReference type="EMBL" id="BMPI01000115">
    <property type="protein sequence ID" value="GGM87944.1"/>
    <property type="molecule type" value="Genomic_DNA"/>
</dbReference>
<evidence type="ECO:0000256" key="1">
    <source>
        <dbReference type="SAM" id="MobiDB-lite"/>
    </source>
</evidence>